<proteinExistence type="inferred from homology"/>
<evidence type="ECO:0000256" key="4">
    <source>
        <dbReference type="ARBA" id="ARBA00022692"/>
    </source>
</evidence>
<name>A0ABW2XWT0_9ACTN</name>
<accession>A0ABW2XWT0</accession>
<feature type="transmembrane region" description="Helical" evidence="7">
    <location>
        <begin position="128"/>
        <end position="146"/>
    </location>
</feature>
<evidence type="ECO:0000256" key="5">
    <source>
        <dbReference type="ARBA" id="ARBA00022989"/>
    </source>
</evidence>
<dbReference type="Proteomes" id="UP001597063">
    <property type="component" value="Unassembled WGS sequence"/>
</dbReference>
<dbReference type="CDD" id="cd06261">
    <property type="entry name" value="TM_PBP2"/>
    <property type="match status" value="1"/>
</dbReference>
<evidence type="ECO:0000256" key="1">
    <source>
        <dbReference type="ARBA" id="ARBA00004651"/>
    </source>
</evidence>
<comment type="caution">
    <text evidence="9">The sequence shown here is derived from an EMBL/GenBank/DDBJ whole genome shotgun (WGS) entry which is preliminary data.</text>
</comment>
<comment type="subcellular location">
    <subcellularLocation>
        <location evidence="1 7">Cell membrane</location>
        <topology evidence="1 7">Multi-pass membrane protein</topology>
    </subcellularLocation>
</comment>
<keyword evidence="4 7" id="KW-0812">Transmembrane</keyword>
<keyword evidence="10" id="KW-1185">Reference proteome</keyword>
<feature type="domain" description="ABC transmembrane type-1" evidence="8">
    <location>
        <begin position="65"/>
        <end position="249"/>
    </location>
</feature>
<evidence type="ECO:0000256" key="2">
    <source>
        <dbReference type="ARBA" id="ARBA00022448"/>
    </source>
</evidence>
<keyword evidence="3" id="KW-1003">Cell membrane</keyword>
<sequence>MNPVARNGARLALVAALVLAWEAATRRAEEPFFPTPWQIATQLRRLWFSGPAARLWMTDDAVANLLPSLARLLGGFALASLAGLVLGLVVGRSSVGDFVEPALRFCRAIPPPALLPVFLAIFKVGTQMQIATIVFGVIWPVLINTAEGARGVDGQFMDTARVFRLTPAQRLFRIILPAAAPKVFAGLRLSLSLSLILMVISELVASTNGIGFKLLLETQRTFDLPAMWGGLVVLGVLGFLLNTLLLAVERRLLAWNRRDA</sequence>
<feature type="transmembrane region" description="Helical" evidence="7">
    <location>
        <begin position="226"/>
        <end position="248"/>
    </location>
</feature>
<dbReference type="InterPro" id="IPR000515">
    <property type="entry name" value="MetI-like"/>
</dbReference>
<dbReference type="Gene3D" id="1.10.3720.10">
    <property type="entry name" value="MetI-like"/>
    <property type="match status" value="1"/>
</dbReference>
<keyword evidence="5 7" id="KW-1133">Transmembrane helix</keyword>
<protein>
    <submittedName>
        <fullName evidence="9">ABC transporter permease</fullName>
    </submittedName>
</protein>
<dbReference type="PROSITE" id="PS50928">
    <property type="entry name" value="ABC_TM1"/>
    <property type="match status" value="1"/>
</dbReference>
<dbReference type="EMBL" id="JBHTGP010000018">
    <property type="protein sequence ID" value="MFD0690584.1"/>
    <property type="molecule type" value="Genomic_DNA"/>
</dbReference>
<organism evidence="9 10">
    <name type="scientific">Actinomadura fibrosa</name>
    <dbReference type="NCBI Taxonomy" id="111802"/>
    <lineage>
        <taxon>Bacteria</taxon>
        <taxon>Bacillati</taxon>
        <taxon>Actinomycetota</taxon>
        <taxon>Actinomycetes</taxon>
        <taxon>Streptosporangiales</taxon>
        <taxon>Thermomonosporaceae</taxon>
        <taxon>Actinomadura</taxon>
    </lineage>
</organism>
<gene>
    <name evidence="9" type="ORF">ACFQZM_39275</name>
</gene>
<dbReference type="Pfam" id="PF00528">
    <property type="entry name" value="BPD_transp_1"/>
    <property type="match status" value="1"/>
</dbReference>
<comment type="similarity">
    <text evidence="7">Belongs to the binding-protein-dependent transport system permease family.</text>
</comment>
<evidence type="ECO:0000313" key="10">
    <source>
        <dbReference type="Proteomes" id="UP001597063"/>
    </source>
</evidence>
<feature type="transmembrane region" description="Helical" evidence="7">
    <location>
        <begin position="69"/>
        <end position="90"/>
    </location>
</feature>
<dbReference type="RefSeq" id="WP_131761958.1">
    <property type="nucleotide sequence ID" value="NZ_CAACUY010000199.1"/>
</dbReference>
<feature type="transmembrane region" description="Helical" evidence="7">
    <location>
        <begin position="183"/>
        <end position="206"/>
    </location>
</feature>
<reference evidence="10" key="1">
    <citation type="journal article" date="2019" name="Int. J. Syst. Evol. Microbiol.">
        <title>The Global Catalogue of Microorganisms (GCM) 10K type strain sequencing project: providing services to taxonomists for standard genome sequencing and annotation.</title>
        <authorList>
            <consortium name="The Broad Institute Genomics Platform"/>
            <consortium name="The Broad Institute Genome Sequencing Center for Infectious Disease"/>
            <person name="Wu L."/>
            <person name="Ma J."/>
        </authorList>
    </citation>
    <scope>NUCLEOTIDE SEQUENCE [LARGE SCALE GENOMIC DNA]</scope>
    <source>
        <strain evidence="10">JCM 9371</strain>
    </source>
</reference>
<dbReference type="SUPFAM" id="SSF161098">
    <property type="entry name" value="MetI-like"/>
    <property type="match status" value="1"/>
</dbReference>
<keyword evidence="6 7" id="KW-0472">Membrane</keyword>
<evidence type="ECO:0000256" key="7">
    <source>
        <dbReference type="RuleBase" id="RU363032"/>
    </source>
</evidence>
<evidence type="ECO:0000259" key="8">
    <source>
        <dbReference type="PROSITE" id="PS50928"/>
    </source>
</evidence>
<dbReference type="PANTHER" id="PTHR30151">
    <property type="entry name" value="ALKANE SULFONATE ABC TRANSPORTER-RELATED, MEMBRANE SUBUNIT"/>
    <property type="match status" value="1"/>
</dbReference>
<dbReference type="PANTHER" id="PTHR30151:SF0">
    <property type="entry name" value="ABC TRANSPORTER PERMEASE PROTEIN MJ0413-RELATED"/>
    <property type="match status" value="1"/>
</dbReference>
<evidence type="ECO:0000256" key="6">
    <source>
        <dbReference type="ARBA" id="ARBA00023136"/>
    </source>
</evidence>
<evidence type="ECO:0000313" key="9">
    <source>
        <dbReference type="EMBL" id="MFD0690584.1"/>
    </source>
</evidence>
<keyword evidence="2 7" id="KW-0813">Transport</keyword>
<evidence type="ECO:0000256" key="3">
    <source>
        <dbReference type="ARBA" id="ARBA00022475"/>
    </source>
</evidence>
<dbReference type="InterPro" id="IPR035906">
    <property type="entry name" value="MetI-like_sf"/>
</dbReference>